<comment type="caution">
    <text evidence="1">The sequence shown here is derived from an EMBL/GenBank/DDBJ whole genome shotgun (WGS) entry which is preliminary data.</text>
</comment>
<organism evidence="1 2">
    <name type="scientific">Polaribacter marinus</name>
    <dbReference type="NCBI Taxonomy" id="2916838"/>
    <lineage>
        <taxon>Bacteria</taxon>
        <taxon>Pseudomonadati</taxon>
        <taxon>Bacteroidota</taxon>
        <taxon>Flavobacteriia</taxon>
        <taxon>Flavobacteriales</taxon>
        <taxon>Flavobacteriaceae</taxon>
    </lineage>
</organism>
<name>A0A9X2AJD0_9FLAO</name>
<protein>
    <submittedName>
        <fullName evidence="1">GLPGLI family protein</fullName>
    </submittedName>
</protein>
<dbReference type="AlphaFoldDB" id="A0A9X2AJD0"/>
<dbReference type="NCBIfam" id="TIGR01200">
    <property type="entry name" value="GLPGLI"/>
    <property type="match status" value="1"/>
</dbReference>
<gene>
    <name evidence="1" type="ORF">MC378_07010</name>
</gene>
<dbReference type="RefSeq" id="WP_242178042.1">
    <property type="nucleotide sequence ID" value="NZ_JAKQYM010000004.1"/>
</dbReference>
<accession>A0A9X2AJD0</accession>
<dbReference type="Proteomes" id="UP001139369">
    <property type="component" value="Unassembled WGS sequence"/>
</dbReference>
<sequence length="275" mass="30816">MKTKIITSLILFLSIFINAQEFIGKATYKTSRKSSFKIGGEKSTMSDAQKKEIEARLRKMNQKTFTLEFDKSTSTYKQEAKLNAPQPKAGGLTVMSFGGGTNTDVFYKNIKEKRYANKTSIMGKAFLIKDSLATYDWQLSSETKNIGKYTCYKATLSKQVDKTSVELVDGKLEEIKKKVTVNTTAWYTPQVPISNGPSTYYGLPGLILEINDGTTTMVCTEIILNPSKKIVIEEPEKGKVVNQKEYNKISNQKSKEMLERFRSKDGKGIEINIGG</sequence>
<dbReference type="InterPro" id="IPR005901">
    <property type="entry name" value="GLPGLI"/>
</dbReference>
<dbReference type="EMBL" id="JAKQYM010000004">
    <property type="protein sequence ID" value="MCI2228912.1"/>
    <property type="molecule type" value="Genomic_DNA"/>
</dbReference>
<reference evidence="1" key="1">
    <citation type="submission" date="2022-02" db="EMBL/GenBank/DDBJ databases">
        <title>Polaribacter sp. MSW13, isolated from seawater.</title>
        <authorList>
            <person name="Kristyanto S."/>
            <person name="Jung J."/>
            <person name="Jeon C.O."/>
        </authorList>
    </citation>
    <scope>NUCLEOTIDE SEQUENCE</scope>
    <source>
        <strain evidence="1">MSW13</strain>
    </source>
</reference>
<dbReference type="Pfam" id="PF09697">
    <property type="entry name" value="Porph_ging"/>
    <property type="match status" value="1"/>
</dbReference>
<evidence type="ECO:0000313" key="1">
    <source>
        <dbReference type="EMBL" id="MCI2228912.1"/>
    </source>
</evidence>
<keyword evidence="2" id="KW-1185">Reference proteome</keyword>
<evidence type="ECO:0000313" key="2">
    <source>
        <dbReference type="Proteomes" id="UP001139369"/>
    </source>
</evidence>
<proteinExistence type="predicted"/>